<comment type="cofactor">
    <cofactor evidence="5">
        <name>FAD</name>
        <dbReference type="ChEBI" id="CHEBI:57692"/>
    </cofactor>
</comment>
<dbReference type="PIRSF" id="PIRSF000197">
    <property type="entry name" value="Bifunct_PutA"/>
    <property type="match status" value="1"/>
</dbReference>
<keyword evidence="5" id="KW-0804">Transcription</keyword>
<keyword evidence="5" id="KW-0238">DNA-binding</keyword>
<dbReference type="Pfam" id="PF18327">
    <property type="entry name" value="PRODH"/>
    <property type="match status" value="1"/>
</dbReference>
<feature type="domain" description="Proline utilization A proline dehydrogenase N-terminal" evidence="9">
    <location>
        <begin position="6"/>
        <end position="52"/>
    </location>
</feature>
<comment type="similarity">
    <text evidence="5">In the C-terminal section; belongs to the aldehyde dehydrogenase family.</text>
</comment>
<evidence type="ECO:0000256" key="4">
    <source>
        <dbReference type="ARBA" id="ARBA00048142"/>
    </source>
</evidence>
<comment type="pathway">
    <text evidence="5">Amino-acid degradation; L-proline degradation into L-glutamate; L-glutamate from L-proline: step 1/2.</text>
</comment>
<evidence type="ECO:0000259" key="7">
    <source>
        <dbReference type="Pfam" id="PF01619"/>
    </source>
</evidence>
<feature type="domain" description="Proline dehydrogenase PutA" evidence="8">
    <location>
        <begin position="60"/>
        <end position="170"/>
    </location>
</feature>
<dbReference type="Pfam" id="PF01619">
    <property type="entry name" value="Pro_dh"/>
    <property type="match status" value="1"/>
</dbReference>
<dbReference type="InterPro" id="IPR024089">
    <property type="entry name" value="PRODH_PutA_dom_I/II"/>
</dbReference>
<dbReference type="SUPFAM" id="SSF81935">
    <property type="entry name" value="N-terminal domain of bifunctional PutA protein"/>
    <property type="match status" value="1"/>
</dbReference>
<dbReference type="NCBIfam" id="TIGR01238">
    <property type="entry name" value="D1pyr5carbox3"/>
    <property type="match status" value="1"/>
</dbReference>
<dbReference type="Gene3D" id="1.20.5.460">
    <property type="entry name" value="Single helix bin"/>
    <property type="match status" value="1"/>
</dbReference>
<dbReference type="PROSITE" id="PS00070">
    <property type="entry name" value="ALDEHYDE_DEHYDR_CYS"/>
    <property type="match status" value="1"/>
</dbReference>
<dbReference type="SUPFAM" id="SSF51730">
    <property type="entry name" value="FAD-linked oxidoreductase"/>
    <property type="match status" value="1"/>
</dbReference>
<dbReference type="InterPro" id="IPR005933">
    <property type="entry name" value="PutA_C"/>
</dbReference>
<dbReference type="InterPro" id="IPR024082">
    <property type="entry name" value="PRODH_PutA_dom_II"/>
</dbReference>
<dbReference type="Pfam" id="PF00171">
    <property type="entry name" value="Aldedh"/>
    <property type="match status" value="1"/>
</dbReference>
<keyword evidence="5" id="KW-0285">Flavoprotein</keyword>
<protein>
    <recommendedName>
        <fullName evidence="5">Bifunctional protein PutA</fullName>
    </recommendedName>
    <domain>
        <recommendedName>
            <fullName evidence="5">Proline dehydrogenase</fullName>
            <ecNumber evidence="5">1.5.5.2</ecNumber>
        </recommendedName>
        <alternativeName>
            <fullName evidence="5">Proline oxidase</fullName>
        </alternativeName>
    </domain>
    <domain>
        <recommendedName>
            <fullName evidence="5">Delta-1-pyrroline-5-carboxylate dehydrogenase</fullName>
            <shortName evidence="5">P5C dehydrogenase</shortName>
            <ecNumber evidence="5">1.2.1.88</ecNumber>
        </recommendedName>
        <alternativeName>
            <fullName evidence="5">L-glutamate gamma-semialdehyde dehydrogenase</fullName>
        </alternativeName>
    </domain>
</protein>
<name>A0ABV3QVX4_9HYPH</name>
<comment type="pathway">
    <text evidence="1 5">Amino-acid degradation; L-proline degradation into L-glutamate; L-glutamate from L-proline: step 2/2.</text>
</comment>
<dbReference type="InterPro" id="IPR025703">
    <property type="entry name" value="Bifunct_PutA"/>
</dbReference>
<keyword evidence="5" id="KW-0642">Proline metabolism</keyword>
<evidence type="ECO:0000259" key="8">
    <source>
        <dbReference type="Pfam" id="PF14850"/>
    </source>
</evidence>
<dbReference type="GO" id="GO:0003842">
    <property type="term" value="F:L-glutamate gamma-semialdehyde dehydrogenase activity"/>
    <property type="evidence" value="ECO:0007669"/>
    <property type="project" value="UniProtKB-EC"/>
</dbReference>
<comment type="similarity">
    <text evidence="5">In the N-terminal section; belongs to the proline dehydrogenase family.</text>
</comment>
<dbReference type="Gene3D" id="3.40.605.10">
    <property type="entry name" value="Aldehyde Dehydrogenase, Chain A, domain 1"/>
    <property type="match status" value="2"/>
</dbReference>
<evidence type="ECO:0000313" key="11">
    <source>
        <dbReference type="Proteomes" id="UP001556196"/>
    </source>
</evidence>
<dbReference type="Gene3D" id="3.40.309.10">
    <property type="entry name" value="Aldehyde Dehydrogenase, Chain A, domain 2"/>
    <property type="match status" value="1"/>
</dbReference>
<feature type="domain" description="Aldehyde dehydrogenase" evidence="6">
    <location>
        <begin position="555"/>
        <end position="992"/>
    </location>
</feature>
<dbReference type="InterPro" id="IPR015590">
    <property type="entry name" value="Aldehyde_DH_dom"/>
</dbReference>
<keyword evidence="5" id="KW-0678">Repressor</keyword>
<comment type="catalytic activity">
    <reaction evidence="4 5">
        <text>L-glutamate 5-semialdehyde + NAD(+) + H2O = L-glutamate + NADH + 2 H(+)</text>
        <dbReference type="Rhea" id="RHEA:30235"/>
        <dbReference type="ChEBI" id="CHEBI:15377"/>
        <dbReference type="ChEBI" id="CHEBI:15378"/>
        <dbReference type="ChEBI" id="CHEBI:29985"/>
        <dbReference type="ChEBI" id="CHEBI:57540"/>
        <dbReference type="ChEBI" id="CHEBI:57945"/>
        <dbReference type="ChEBI" id="CHEBI:58066"/>
        <dbReference type="EC" id="1.2.1.88"/>
    </reaction>
</comment>
<reference evidence="10 11" key="1">
    <citation type="submission" date="2024-06" db="EMBL/GenBank/DDBJ databases">
        <authorList>
            <person name="Tuo L."/>
        </authorList>
    </citation>
    <scope>NUCLEOTIDE SEQUENCE [LARGE SCALE GENOMIC DNA]</scope>
    <source>
        <strain evidence="10 11">ZMM04-5</strain>
    </source>
</reference>
<dbReference type="RefSeq" id="WP_367722266.1">
    <property type="nucleotide sequence ID" value="NZ_JBFOCI010000001.1"/>
</dbReference>
<dbReference type="InterPro" id="IPR016162">
    <property type="entry name" value="Ald_DH_N"/>
</dbReference>
<dbReference type="InterPro" id="IPR002872">
    <property type="entry name" value="Proline_DH_dom"/>
</dbReference>
<evidence type="ECO:0000256" key="3">
    <source>
        <dbReference type="ARBA" id="ARBA00023027"/>
    </source>
</evidence>
<dbReference type="EC" id="1.2.1.88" evidence="5"/>
<dbReference type="CDD" id="cd07125">
    <property type="entry name" value="ALDH_PutA-P5CDH"/>
    <property type="match status" value="1"/>
</dbReference>
<dbReference type="Pfam" id="PF14850">
    <property type="entry name" value="Pro_dh-DNA_bdg"/>
    <property type="match status" value="1"/>
</dbReference>
<dbReference type="InterPro" id="IPR016160">
    <property type="entry name" value="Ald_DH_CS_CYS"/>
</dbReference>
<dbReference type="InterPro" id="IPR016161">
    <property type="entry name" value="Ald_DH/histidinol_DH"/>
</dbReference>
<evidence type="ECO:0000313" key="10">
    <source>
        <dbReference type="EMBL" id="MEW9805224.1"/>
    </source>
</evidence>
<accession>A0ABV3QVX4</accession>
<sequence>MTTLAALRRKIRDNYLPDEAAALKRLVGEAGLGEAERAAISGRAADLVRSVRSSSDPRLMEVFLSAYGLSTKEGVALMCLAEALLRVPDTETMDELIRDKIAPQDWSAQSGSSASMFVNASTWALMLTGRVLEEGEGTIERTLRSMVRRLGEPVIRTAVAAAMREMGEQFVLGRTIAEAVKRGRPLTAKGYLYSYDMLGEAARTEADALRYFEAYRNAIGALARHARGDDIRFNPGISVKLSALHPRYEQAQREAMLPVMAERLLALAVAARDARMGLNIDAEEADRLDLSLDVIERVLADPQLAGWNGFGVVVQAYGPRCAFVIDWLHALAEKHERKIMVRLVKGAYWDTEIKRAQVLGLSGFPVFTRKANTDVSYIACARRLLSMTDRIYPQFATHNAHSVAAILAMAPDTDCFEFQRLHGMGEELHEAVRKSEGTRCRIYAPVGAHSDLLAYLVRRLLENGANSSFVHQLTDTDVAPETIARDPFDVVAEQGPATNPFIPAPADIFPQRRNSTGFDITDPTMLSRIEKEKSDFLDMGRWSAGTVTRAAGSGSKRAILNPARVKDVVGEVTEASSKQVSSAVRLAVAAQPAWAALPVAQRATILRRAADLYESNAVEFFALATREAGKTLADAIAEVREAVDFLRYYAAEAPTVEAGTAARGAIACISPWNFPLAIFTGQIAAALVTGNSVIAKPAEQTPLIAARAVSLLHEAGVPEDVIQLLPGDGPSVGAPLTADPRIAGVCFTGSTEVAKAIERQLARTAEPDAMLIAETGGLNAMIVDSTALPEQAVRDILASAFQSAGQRCSALRILYVQKDVEKKVVEMLKGALEALVVGDPWQISSDVGPLIDDDAMKTIGGYCAEMEKQGRLIARLDAPSGGRFVPPHIFRVSGIEEMDREIFGPVLHVATFDADEIDDVVMSINRKGFGLTFGLHTRIEARVQHIVDGIHAGNIYVNRNQIGAAVGSQPFGGEGLSGTGPKAGGPHYLRRFRKAVSGNQIEPAPGATTSLAELQDNLPDPSLKGWSTRADRVAVLRKHLRGKGAAAIAAAASVDFGPVDLPGPTGEANSLTLAPRGRVLCLGPDADTLLTQAIQALAAGNAVLAVAPGAPASLQALTGKGLPLAAINGVVDTADLGALPIDVVAFSGSADAARAIRAALAQKSGPIVPLVTEVLYPAIYAHERSVCVDTTAAGGNASLLAGAG</sequence>
<keyword evidence="11" id="KW-1185">Reference proteome</keyword>
<gene>
    <name evidence="10" type="primary">putA</name>
    <name evidence="10" type="ORF">ABUE31_04385</name>
</gene>
<dbReference type="SUPFAM" id="SSF53720">
    <property type="entry name" value="ALDH-like"/>
    <property type="match status" value="2"/>
</dbReference>
<dbReference type="PANTHER" id="PTHR42862:SF1">
    <property type="entry name" value="DELTA-1-PYRROLINE-5-CARBOXYLATE DEHYDROGENASE 2, ISOFORM A-RELATED"/>
    <property type="match status" value="1"/>
</dbReference>
<dbReference type="EMBL" id="JBFOCI010000001">
    <property type="protein sequence ID" value="MEW9805224.1"/>
    <property type="molecule type" value="Genomic_DNA"/>
</dbReference>
<keyword evidence="3 5" id="KW-0520">NAD</keyword>
<keyword evidence="5" id="KW-0274">FAD</keyword>
<feature type="domain" description="Proline dehydrogenase" evidence="7">
    <location>
        <begin position="180"/>
        <end position="472"/>
    </location>
</feature>
<proteinExistence type="inferred from homology"/>
<comment type="catalytic activity">
    <reaction evidence="5">
        <text>L-proline + a quinone = (S)-1-pyrroline-5-carboxylate + a quinol + H(+)</text>
        <dbReference type="Rhea" id="RHEA:23784"/>
        <dbReference type="ChEBI" id="CHEBI:15378"/>
        <dbReference type="ChEBI" id="CHEBI:17388"/>
        <dbReference type="ChEBI" id="CHEBI:24646"/>
        <dbReference type="ChEBI" id="CHEBI:60039"/>
        <dbReference type="ChEBI" id="CHEBI:132124"/>
        <dbReference type="EC" id="1.5.5.2"/>
    </reaction>
</comment>
<evidence type="ECO:0000259" key="6">
    <source>
        <dbReference type="Pfam" id="PF00171"/>
    </source>
</evidence>
<organism evidence="10 11">
    <name type="scientific">Mesorhizobium marinum</name>
    <dbReference type="NCBI Taxonomy" id="3228790"/>
    <lineage>
        <taxon>Bacteria</taxon>
        <taxon>Pseudomonadati</taxon>
        <taxon>Pseudomonadota</taxon>
        <taxon>Alphaproteobacteria</taxon>
        <taxon>Hyphomicrobiales</taxon>
        <taxon>Phyllobacteriaceae</taxon>
        <taxon>Mesorhizobium</taxon>
    </lineage>
</organism>
<evidence type="ECO:0000256" key="2">
    <source>
        <dbReference type="ARBA" id="ARBA00023002"/>
    </source>
</evidence>
<evidence type="ECO:0000256" key="1">
    <source>
        <dbReference type="ARBA" id="ARBA00004786"/>
    </source>
</evidence>
<keyword evidence="5" id="KW-0805">Transcription regulation</keyword>
<dbReference type="Gene3D" id="3.20.20.220">
    <property type="match status" value="1"/>
</dbReference>
<comment type="function">
    <text evidence="5">Oxidizes proline to glutamate for use as a carbon and nitrogen source.</text>
</comment>
<dbReference type="PANTHER" id="PTHR42862">
    <property type="entry name" value="DELTA-1-PYRROLINE-5-CARBOXYLATE DEHYDROGENASE 1, ISOFORM A-RELATED"/>
    <property type="match status" value="1"/>
</dbReference>
<evidence type="ECO:0000259" key="9">
    <source>
        <dbReference type="Pfam" id="PF18327"/>
    </source>
</evidence>
<dbReference type="InterPro" id="IPR016163">
    <property type="entry name" value="Ald_DH_C"/>
</dbReference>
<evidence type="ECO:0000256" key="5">
    <source>
        <dbReference type="PIRNR" id="PIRNR000197"/>
    </source>
</evidence>
<dbReference type="NCBIfam" id="NF008869">
    <property type="entry name" value="PRK11904.1"/>
    <property type="match status" value="1"/>
</dbReference>
<dbReference type="EC" id="1.5.5.2" evidence="5"/>
<comment type="caution">
    <text evidence="10">The sequence shown here is derived from an EMBL/GenBank/DDBJ whole genome shotgun (WGS) entry which is preliminary data.</text>
</comment>
<dbReference type="InterPro" id="IPR029041">
    <property type="entry name" value="FAD-linked_oxidoreductase-like"/>
</dbReference>
<dbReference type="Proteomes" id="UP001556196">
    <property type="component" value="Unassembled WGS sequence"/>
</dbReference>
<dbReference type="InterPro" id="IPR041349">
    <property type="entry name" value="PRODH"/>
</dbReference>
<keyword evidence="2 5" id="KW-0560">Oxidoreductase</keyword>
<dbReference type="InterPro" id="IPR050485">
    <property type="entry name" value="Proline_metab_enzyme"/>
</dbReference>
<dbReference type="GO" id="GO:0004657">
    <property type="term" value="F:proline dehydrogenase activity"/>
    <property type="evidence" value="ECO:0007669"/>
    <property type="project" value="UniProtKB-EC"/>
</dbReference>